<evidence type="ECO:0000313" key="3">
    <source>
        <dbReference type="RefSeq" id="XP_028137047.1"/>
    </source>
</evidence>
<gene>
    <name evidence="3" type="primary">LOC114331630</name>
</gene>
<comment type="similarity">
    <text evidence="1">Belongs to the CFAP97 family.</text>
</comment>
<sequence length="193" mass="21684">MARAPRDGIGILTKLNDCTTCESIQNIAPSPSPCELSRPENFSTSSQNIEIKDASDKNDSLSIVSDSDSEEISYDDDFEPLEADDDDKGHGDARSVRSISSQSQSSFCASTTLKLPNRTFPDSEIREIERQNDILMKKILSNNRRPNQYKPRSTDFRLPSSAAVNRKRQEAKIARENQILLRKIQTVKSSFQK</sequence>
<feature type="compositionally biased region" description="Acidic residues" evidence="2">
    <location>
        <begin position="67"/>
        <end position="86"/>
    </location>
</feature>
<organism evidence="3">
    <name type="scientific">Diabrotica virgifera virgifera</name>
    <name type="common">western corn rootworm</name>
    <dbReference type="NCBI Taxonomy" id="50390"/>
    <lineage>
        <taxon>Eukaryota</taxon>
        <taxon>Metazoa</taxon>
        <taxon>Ecdysozoa</taxon>
        <taxon>Arthropoda</taxon>
        <taxon>Hexapoda</taxon>
        <taxon>Insecta</taxon>
        <taxon>Pterygota</taxon>
        <taxon>Neoptera</taxon>
        <taxon>Endopterygota</taxon>
        <taxon>Coleoptera</taxon>
        <taxon>Polyphaga</taxon>
        <taxon>Cucujiformia</taxon>
        <taxon>Chrysomeloidea</taxon>
        <taxon>Chrysomelidae</taxon>
        <taxon>Galerucinae</taxon>
        <taxon>Diabroticina</taxon>
        <taxon>Diabroticites</taxon>
        <taxon>Diabrotica</taxon>
    </lineage>
</organism>
<name>A0A6P7FQJ7_DIAVI</name>
<feature type="compositionally biased region" description="Low complexity" evidence="2">
    <location>
        <begin position="96"/>
        <end position="106"/>
    </location>
</feature>
<dbReference type="AlphaFoldDB" id="A0A6P7FQJ7"/>
<evidence type="ECO:0000256" key="2">
    <source>
        <dbReference type="SAM" id="MobiDB-lite"/>
    </source>
</evidence>
<dbReference type="Pfam" id="PF13879">
    <property type="entry name" value="Hmw_CFAP97"/>
    <property type="match status" value="1"/>
</dbReference>
<dbReference type="InterPro" id="IPR038791">
    <property type="entry name" value="Cfap97/Hemingway"/>
</dbReference>
<evidence type="ECO:0000256" key="1">
    <source>
        <dbReference type="ARBA" id="ARBA00008315"/>
    </source>
</evidence>
<feature type="region of interest" description="Disordered" evidence="2">
    <location>
        <begin position="27"/>
        <end position="110"/>
    </location>
</feature>
<protein>
    <submittedName>
        <fullName evidence="3">Uncharacterized protein LOC114331630</fullName>
    </submittedName>
</protein>
<dbReference type="InterPro" id="IPR029488">
    <property type="entry name" value="Hmw/CFAP97"/>
</dbReference>
<feature type="compositionally biased region" description="Polar residues" evidence="2">
    <location>
        <begin position="40"/>
        <end position="49"/>
    </location>
</feature>
<reference evidence="3" key="1">
    <citation type="submission" date="2025-08" db="UniProtKB">
        <authorList>
            <consortium name="RefSeq"/>
        </authorList>
    </citation>
    <scope>IDENTIFICATION</scope>
    <source>
        <tissue evidence="3">Whole insect</tissue>
    </source>
</reference>
<feature type="compositionally biased region" description="Basic and acidic residues" evidence="2">
    <location>
        <begin position="50"/>
        <end position="59"/>
    </location>
</feature>
<dbReference type="InParanoid" id="A0A6P7FQJ7"/>
<dbReference type="PANTHER" id="PTHR23035">
    <property type="entry name" value="CILIA- AND FLAGELLA-ASSOCIATED PROTEIN 97-RELATED"/>
    <property type="match status" value="1"/>
</dbReference>
<proteinExistence type="inferred from homology"/>
<accession>A0A6P7FQJ7</accession>
<dbReference type="RefSeq" id="XP_028137047.1">
    <property type="nucleotide sequence ID" value="XM_028281246.1"/>
</dbReference>